<dbReference type="HOGENOM" id="CLU_629267_0_0_1"/>
<name>H3H309_PHYRM</name>
<feature type="region of interest" description="Disordered" evidence="1">
    <location>
        <begin position="163"/>
        <end position="188"/>
    </location>
</feature>
<dbReference type="eggNOG" id="ENOG502SRR4">
    <property type="taxonomic scope" value="Eukaryota"/>
</dbReference>
<keyword evidence="2" id="KW-0812">Transmembrane</keyword>
<keyword evidence="2" id="KW-1133">Transmembrane helix</keyword>
<dbReference type="EnsemblProtists" id="Phyra84840">
    <property type="protein sequence ID" value="Phyra84840"/>
    <property type="gene ID" value="Phyra84840"/>
</dbReference>
<evidence type="ECO:0000256" key="1">
    <source>
        <dbReference type="SAM" id="MobiDB-lite"/>
    </source>
</evidence>
<evidence type="ECO:0000313" key="3">
    <source>
        <dbReference type="EnsemblProtists" id="Phyra84840"/>
    </source>
</evidence>
<feature type="compositionally biased region" description="Polar residues" evidence="1">
    <location>
        <begin position="1"/>
        <end position="20"/>
    </location>
</feature>
<dbReference type="VEuPathDB" id="FungiDB:KRP22_4668"/>
<reference evidence="4" key="1">
    <citation type="journal article" date="2006" name="Science">
        <title>Phytophthora genome sequences uncover evolutionary origins and mechanisms of pathogenesis.</title>
        <authorList>
            <person name="Tyler B.M."/>
            <person name="Tripathy S."/>
            <person name="Zhang X."/>
            <person name="Dehal P."/>
            <person name="Jiang R.H."/>
            <person name="Aerts A."/>
            <person name="Arredondo F.D."/>
            <person name="Baxter L."/>
            <person name="Bensasson D."/>
            <person name="Beynon J.L."/>
            <person name="Chapman J."/>
            <person name="Damasceno C.M."/>
            <person name="Dorrance A.E."/>
            <person name="Dou D."/>
            <person name="Dickerman A.W."/>
            <person name="Dubchak I.L."/>
            <person name="Garbelotto M."/>
            <person name="Gijzen M."/>
            <person name="Gordon S.G."/>
            <person name="Govers F."/>
            <person name="Grunwald N.J."/>
            <person name="Huang W."/>
            <person name="Ivors K.L."/>
            <person name="Jones R.W."/>
            <person name="Kamoun S."/>
            <person name="Krampis K."/>
            <person name="Lamour K.H."/>
            <person name="Lee M.K."/>
            <person name="McDonald W.H."/>
            <person name="Medina M."/>
            <person name="Meijer H.J."/>
            <person name="Nordberg E.K."/>
            <person name="Maclean D.J."/>
            <person name="Ospina-Giraldo M.D."/>
            <person name="Morris P.F."/>
            <person name="Phuntumart V."/>
            <person name="Putnam N.H."/>
            <person name="Rash S."/>
            <person name="Rose J.K."/>
            <person name="Sakihama Y."/>
            <person name="Salamov A.A."/>
            <person name="Savidor A."/>
            <person name="Scheuring C.F."/>
            <person name="Smith B.M."/>
            <person name="Sobral B.W."/>
            <person name="Terry A."/>
            <person name="Torto-Alalibo T.A."/>
            <person name="Win J."/>
            <person name="Xu Z."/>
            <person name="Zhang H."/>
            <person name="Grigoriev I.V."/>
            <person name="Rokhsar D.S."/>
            <person name="Boore J.L."/>
        </authorList>
    </citation>
    <scope>NUCLEOTIDE SEQUENCE [LARGE SCALE GENOMIC DNA]</scope>
    <source>
        <strain evidence="4">Pr102</strain>
    </source>
</reference>
<protein>
    <submittedName>
        <fullName evidence="3">Uncharacterized protein</fullName>
    </submittedName>
</protein>
<keyword evidence="2" id="KW-0472">Membrane</keyword>
<evidence type="ECO:0000256" key="2">
    <source>
        <dbReference type="SAM" id="Phobius"/>
    </source>
</evidence>
<dbReference type="VEuPathDB" id="FungiDB:KRP23_13959"/>
<reference evidence="3" key="2">
    <citation type="submission" date="2015-06" db="UniProtKB">
        <authorList>
            <consortium name="EnsemblProtists"/>
        </authorList>
    </citation>
    <scope>IDENTIFICATION</scope>
    <source>
        <strain evidence="3">Pr102</strain>
    </source>
</reference>
<feature type="transmembrane region" description="Helical" evidence="2">
    <location>
        <begin position="420"/>
        <end position="438"/>
    </location>
</feature>
<evidence type="ECO:0000313" key="4">
    <source>
        <dbReference type="Proteomes" id="UP000005238"/>
    </source>
</evidence>
<organism evidence="3 4">
    <name type="scientific">Phytophthora ramorum</name>
    <name type="common">Sudden oak death agent</name>
    <dbReference type="NCBI Taxonomy" id="164328"/>
    <lineage>
        <taxon>Eukaryota</taxon>
        <taxon>Sar</taxon>
        <taxon>Stramenopiles</taxon>
        <taxon>Oomycota</taxon>
        <taxon>Peronosporomycetes</taxon>
        <taxon>Peronosporales</taxon>
        <taxon>Peronosporaceae</taxon>
        <taxon>Phytophthora</taxon>
    </lineage>
</organism>
<dbReference type="EMBL" id="DS566124">
    <property type="status" value="NOT_ANNOTATED_CDS"/>
    <property type="molecule type" value="Genomic_DNA"/>
</dbReference>
<dbReference type="Proteomes" id="UP000005238">
    <property type="component" value="Unassembled WGS sequence"/>
</dbReference>
<dbReference type="OMA" id="TSCKHCA"/>
<sequence length="439" mass="48142">MIRPASHQQMQRVGQPQLQSPRKPRTNAHLLSASPLKQSTYPKSPIKKHLLNAGAFAPTTPSVGATVASDDELDRVSTSSLHGPLKAKLRASVLQAVLRLLDQDVNALAGAHEVLQAAAALPLAEPRVQRACVQALRELQDSSTSSMPPSFIYDSGSAFNSNWDAHKTPVPPPSPRKQTKAVQQSRSSGCTISATKGSLHHCKEFLLACANEIHELEDDHPMMFDYAEDTSSSLNFAQPSESLTDKMCKHCGAENFDYASTVQGSSDASAESDDSSDDDTRADQGSQFSEVLHRAEFMSEVEDNSDDGEVELVGNTMLIRDRVVCRHVLRALHEFAQSQRQSHLRRSSAPNLAVKFRVFEALKLQANITRKRLAFQSLKNGLHSRLQQRPTAPEGKLAESHSSSLPSMTFRTLMLHHSDVLLLLLALAFLANLPAQYIM</sequence>
<dbReference type="InParanoid" id="H3H309"/>
<feature type="region of interest" description="Disordered" evidence="1">
    <location>
        <begin position="1"/>
        <end position="27"/>
    </location>
</feature>
<proteinExistence type="predicted"/>
<accession>H3H309</accession>
<keyword evidence="4" id="KW-1185">Reference proteome</keyword>
<feature type="region of interest" description="Disordered" evidence="1">
    <location>
        <begin position="262"/>
        <end position="285"/>
    </location>
</feature>
<dbReference type="AlphaFoldDB" id="H3H309"/>